<dbReference type="PANTHER" id="PTHR31499">
    <property type="entry name" value="MYB FAMILY TRANSCRIPTION FACTOR PHL11"/>
    <property type="match status" value="1"/>
</dbReference>
<dbReference type="EMBL" id="JBAMMX010000012">
    <property type="protein sequence ID" value="KAK6929723.1"/>
    <property type="molecule type" value="Genomic_DNA"/>
</dbReference>
<dbReference type="Pfam" id="PF14379">
    <property type="entry name" value="Myb_CC_LHEQLE"/>
    <property type="match status" value="1"/>
</dbReference>
<protein>
    <submittedName>
        <fullName evidence="3">MYB-CC type transcription factor, LHEQLE-containing domain</fullName>
    </submittedName>
</protein>
<feature type="domain" description="MYB-CC type transcription factor LHEQLE-containing" evidence="2">
    <location>
        <begin position="55"/>
        <end position="88"/>
    </location>
</feature>
<evidence type="ECO:0000259" key="2">
    <source>
        <dbReference type="Pfam" id="PF14379"/>
    </source>
</evidence>
<feature type="compositionally biased region" description="Polar residues" evidence="1">
    <location>
        <begin position="88"/>
        <end position="100"/>
    </location>
</feature>
<feature type="compositionally biased region" description="Basic and acidic residues" evidence="1">
    <location>
        <begin position="133"/>
        <end position="144"/>
    </location>
</feature>
<evidence type="ECO:0000313" key="4">
    <source>
        <dbReference type="Proteomes" id="UP001370490"/>
    </source>
</evidence>
<gene>
    <name evidence="3" type="ORF">RJ641_003817</name>
</gene>
<name>A0AAN8V7B5_9MAGN</name>
<dbReference type="PANTHER" id="PTHR31499:SF80">
    <property type="entry name" value="HTH MYB-TYPE DOMAIN-CONTAINING PROTEIN"/>
    <property type="match status" value="1"/>
</dbReference>
<comment type="caution">
    <text evidence="3">The sequence shown here is derived from an EMBL/GenBank/DDBJ whole genome shotgun (WGS) entry which is preliminary data.</text>
</comment>
<dbReference type="InterPro" id="IPR046955">
    <property type="entry name" value="PHR1-like"/>
</dbReference>
<accession>A0AAN8V7B5</accession>
<feature type="region of interest" description="Disordered" evidence="1">
    <location>
        <begin position="88"/>
        <end position="153"/>
    </location>
</feature>
<dbReference type="Gene3D" id="1.10.10.60">
    <property type="entry name" value="Homeodomain-like"/>
    <property type="match status" value="1"/>
</dbReference>
<dbReference type="InterPro" id="IPR025756">
    <property type="entry name" value="Myb_CC_LHEQLE"/>
</dbReference>
<sequence>MRWTLELHECFVEAVYKLGGAESLATLQKKHALGLNFQLLDYSSGRGSLYADGVLKQLHEQLEVQKALQLRIEEHARYLLEILDKQQEASNASLRSPSTQDSERPSTPRSSPTFPCPETSHAEAEQQGCTKSPRLEAKLERSNEDDVVENPVR</sequence>
<evidence type="ECO:0000256" key="1">
    <source>
        <dbReference type="SAM" id="MobiDB-lite"/>
    </source>
</evidence>
<dbReference type="GO" id="GO:0003700">
    <property type="term" value="F:DNA-binding transcription factor activity"/>
    <property type="evidence" value="ECO:0007669"/>
    <property type="project" value="InterPro"/>
</dbReference>
<keyword evidence="4" id="KW-1185">Reference proteome</keyword>
<proteinExistence type="predicted"/>
<dbReference type="Proteomes" id="UP001370490">
    <property type="component" value="Unassembled WGS sequence"/>
</dbReference>
<dbReference type="AlphaFoldDB" id="A0AAN8V7B5"/>
<organism evidence="3 4">
    <name type="scientific">Dillenia turbinata</name>
    <dbReference type="NCBI Taxonomy" id="194707"/>
    <lineage>
        <taxon>Eukaryota</taxon>
        <taxon>Viridiplantae</taxon>
        <taxon>Streptophyta</taxon>
        <taxon>Embryophyta</taxon>
        <taxon>Tracheophyta</taxon>
        <taxon>Spermatophyta</taxon>
        <taxon>Magnoliopsida</taxon>
        <taxon>eudicotyledons</taxon>
        <taxon>Gunneridae</taxon>
        <taxon>Pentapetalae</taxon>
        <taxon>Dilleniales</taxon>
        <taxon>Dilleniaceae</taxon>
        <taxon>Dillenia</taxon>
    </lineage>
</organism>
<evidence type="ECO:0000313" key="3">
    <source>
        <dbReference type="EMBL" id="KAK6929723.1"/>
    </source>
</evidence>
<reference evidence="3 4" key="1">
    <citation type="submission" date="2023-12" db="EMBL/GenBank/DDBJ databases">
        <title>A high-quality genome assembly for Dillenia turbinata (Dilleniales).</title>
        <authorList>
            <person name="Chanderbali A."/>
        </authorList>
    </citation>
    <scope>NUCLEOTIDE SEQUENCE [LARGE SCALE GENOMIC DNA]</scope>
    <source>
        <strain evidence="3">LSX21</strain>
        <tissue evidence="3">Leaf</tissue>
    </source>
</reference>